<protein>
    <submittedName>
        <fullName evidence="3">Uncharacterized protein</fullName>
    </submittedName>
</protein>
<dbReference type="GO" id="GO:0008239">
    <property type="term" value="F:dipeptidyl-peptidase activity"/>
    <property type="evidence" value="ECO:0007669"/>
    <property type="project" value="TreeGrafter"/>
</dbReference>
<evidence type="ECO:0000256" key="1">
    <source>
        <dbReference type="ARBA" id="ARBA00022723"/>
    </source>
</evidence>
<dbReference type="Pfam" id="PF03571">
    <property type="entry name" value="Peptidase_M49"/>
    <property type="match status" value="1"/>
</dbReference>
<dbReference type="GO" id="GO:0046872">
    <property type="term" value="F:metal ion binding"/>
    <property type="evidence" value="ECO:0007669"/>
    <property type="project" value="UniProtKB-KW"/>
</dbReference>
<keyword evidence="4" id="KW-1185">Reference proteome</keyword>
<gene>
    <name evidence="3" type="ORF">PENTCL1PPCAC_7942</name>
</gene>
<keyword evidence="1" id="KW-0479">Metal-binding</keyword>
<dbReference type="AlphaFoldDB" id="A0AAV5SQW4"/>
<accession>A0AAV5SQW4</accession>
<dbReference type="EMBL" id="BTSX01000002">
    <property type="protein sequence ID" value="GMS85767.1"/>
    <property type="molecule type" value="Genomic_DNA"/>
</dbReference>
<organism evidence="3 4">
    <name type="scientific">Pristionchus entomophagus</name>
    <dbReference type="NCBI Taxonomy" id="358040"/>
    <lineage>
        <taxon>Eukaryota</taxon>
        <taxon>Metazoa</taxon>
        <taxon>Ecdysozoa</taxon>
        <taxon>Nematoda</taxon>
        <taxon>Chromadorea</taxon>
        <taxon>Rhabditida</taxon>
        <taxon>Rhabditina</taxon>
        <taxon>Diplogasteromorpha</taxon>
        <taxon>Diplogasteroidea</taxon>
        <taxon>Neodiplogasteridae</taxon>
        <taxon>Pristionchus</taxon>
    </lineage>
</organism>
<comment type="caution">
    <text evidence="3">The sequence shown here is derived from an EMBL/GenBank/DDBJ whole genome shotgun (WGS) entry which is preliminary data.</text>
</comment>
<dbReference type="GO" id="GO:0005737">
    <property type="term" value="C:cytoplasm"/>
    <property type="evidence" value="ECO:0007669"/>
    <property type="project" value="TreeGrafter"/>
</dbReference>
<reference evidence="3" key="1">
    <citation type="submission" date="2023-10" db="EMBL/GenBank/DDBJ databases">
        <title>Genome assembly of Pristionchus species.</title>
        <authorList>
            <person name="Yoshida K."/>
            <person name="Sommer R.J."/>
        </authorList>
    </citation>
    <scope>NUCLEOTIDE SEQUENCE</scope>
    <source>
        <strain evidence="3">RS0144</strain>
    </source>
</reference>
<sequence>HGSGKIFMRKPDGSLNFDQKNTVDMLTGNKVASWYEQGQSYCRLFGNLAVAFEECRAFAVACVLCCDEEILSLMGHDDVCGQMVKYVAWLKIIEEGVCSLSQYNVMNKKWITCSSEILQPHSWARFVKDQSKLRRYLSVTSPQSTAPQYLEN</sequence>
<keyword evidence="2" id="KW-0378">Hydrolase</keyword>
<evidence type="ECO:0000313" key="4">
    <source>
        <dbReference type="Proteomes" id="UP001432027"/>
    </source>
</evidence>
<feature type="non-terminal residue" evidence="3">
    <location>
        <position position="1"/>
    </location>
</feature>
<dbReference type="PANTHER" id="PTHR23422">
    <property type="entry name" value="DIPEPTIDYL PEPTIDASE III-RELATED"/>
    <property type="match status" value="1"/>
</dbReference>
<dbReference type="Proteomes" id="UP001432027">
    <property type="component" value="Unassembled WGS sequence"/>
</dbReference>
<dbReference type="InterPro" id="IPR039461">
    <property type="entry name" value="Peptidase_M49"/>
</dbReference>
<evidence type="ECO:0000313" key="3">
    <source>
        <dbReference type="EMBL" id="GMS85767.1"/>
    </source>
</evidence>
<evidence type="ECO:0000256" key="2">
    <source>
        <dbReference type="ARBA" id="ARBA00022801"/>
    </source>
</evidence>
<proteinExistence type="predicted"/>
<dbReference type="PANTHER" id="PTHR23422:SF11">
    <property type="entry name" value="DIPEPTIDYL PEPTIDASE 3"/>
    <property type="match status" value="1"/>
</dbReference>
<name>A0AAV5SQW4_9BILA</name>